<organism evidence="1">
    <name type="scientific">Pyrodinium bahamense</name>
    <dbReference type="NCBI Taxonomy" id="73915"/>
    <lineage>
        <taxon>Eukaryota</taxon>
        <taxon>Sar</taxon>
        <taxon>Alveolata</taxon>
        <taxon>Dinophyceae</taxon>
        <taxon>Gonyaulacales</taxon>
        <taxon>Pyrocystaceae</taxon>
        <taxon>Pyrodinium</taxon>
    </lineage>
</organism>
<evidence type="ECO:0000313" key="1">
    <source>
        <dbReference type="EMBL" id="CAD8345386.1"/>
    </source>
</evidence>
<dbReference type="AlphaFoldDB" id="A0A7S0F8Y7"/>
<sequence length="122" mass="12914">MPSAMSHVAEAAPISHNTSTSTCCYKPHSSLPLRQCFKATMPFRPRALTHTWKDPDLEAAIPTAAQGAPAVRKYTTGGDQICMARKGAQANACGQIPYLEAAIPTAAQGPCTTVREDGATRD</sequence>
<dbReference type="EMBL" id="HBEG01002084">
    <property type="protein sequence ID" value="CAD8345386.1"/>
    <property type="molecule type" value="Transcribed_RNA"/>
</dbReference>
<reference evidence="1" key="1">
    <citation type="submission" date="2021-01" db="EMBL/GenBank/DDBJ databases">
        <authorList>
            <person name="Corre E."/>
            <person name="Pelletier E."/>
            <person name="Niang G."/>
            <person name="Scheremetjew M."/>
            <person name="Finn R."/>
            <person name="Kale V."/>
            <person name="Holt S."/>
            <person name="Cochrane G."/>
            <person name="Meng A."/>
            <person name="Brown T."/>
            <person name="Cohen L."/>
        </authorList>
    </citation>
    <scope>NUCLEOTIDE SEQUENCE</scope>
    <source>
        <strain evidence="1">Pbaha01</strain>
    </source>
</reference>
<protein>
    <submittedName>
        <fullName evidence="1">Uncharacterized protein</fullName>
    </submittedName>
</protein>
<proteinExistence type="predicted"/>
<accession>A0A7S0F8Y7</accession>
<gene>
    <name evidence="1" type="ORF">PBAH0796_LOCUS1124</name>
</gene>
<name>A0A7S0F8Y7_9DINO</name>